<proteinExistence type="predicted"/>
<dbReference type="AlphaFoldDB" id="A0A6N7C2K8"/>
<name>A0A6N7C2K8_9GAMM</name>
<evidence type="ECO:0008006" key="3">
    <source>
        <dbReference type="Google" id="ProtNLM"/>
    </source>
</evidence>
<comment type="caution">
    <text evidence="1">The sequence shown here is derived from an EMBL/GenBank/DDBJ whole genome shotgun (WGS) entry which is preliminary data.</text>
</comment>
<organism evidence="1 2">
    <name type="scientific">Psychrobacter nivimaris</name>
    <dbReference type="NCBI Taxonomy" id="281738"/>
    <lineage>
        <taxon>Bacteria</taxon>
        <taxon>Pseudomonadati</taxon>
        <taxon>Pseudomonadota</taxon>
        <taxon>Gammaproteobacteria</taxon>
        <taxon>Moraxellales</taxon>
        <taxon>Moraxellaceae</taxon>
        <taxon>Psychrobacter</taxon>
    </lineage>
</organism>
<dbReference type="EMBL" id="VZIZ01000007">
    <property type="protein sequence ID" value="KAF0569573.1"/>
    <property type="molecule type" value="Genomic_DNA"/>
</dbReference>
<evidence type="ECO:0000313" key="1">
    <source>
        <dbReference type="EMBL" id="KAF0569573.1"/>
    </source>
</evidence>
<keyword evidence="2" id="KW-1185">Reference proteome</keyword>
<gene>
    <name evidence="1" type="ORF">FQV37_2599</name>
</gene>
<dbReference type="Proteomes" id="UP000471465">
    <property type="component" value="Unassembled WGS sequence"/>
</dbReference>
<dbReference type="RefSeq" id="WP_160021246.1">
    <property type="nucleotide sequence ID" value="NZ_VZIZ01000007.1"/>
</dbReference>
<reference evidence="1 2" key="1">
    <citation type="submission" date="2019-09" db="EMBL/GenBank/DDBJ databases">
        <title>Draft genome sequence of Psychrobacter nivimaris LAMA 639, in search for biotechnological relevant genes.</title>
        <authorList>
            <person name="Lima A.O.S."/>
            <person name="Staloch B.E.K."/>
            <person name="Freitas R.C."/>
            <person name="Niero H."/>
            <person name="Silva M.A.C."/>
        </authorList>
    </citation>
    <scope>NUCLEOTIDE SEQUENCE [LARGE SCALE GENOMIC DNA]</scope>
    <source>
        <strain evidence="1 2">LAMA 639</strain>
    </source>
</reference>
<protein>
    <recommendedName>
        <fullName evidence="3">HicB-like antitoxin of toxin-antitoxin system domain-containing protein</fullName>
    </recommendedName>
</protein>
<accession>A0A6N7C2K8</accession>
<sequence length="85" mass="9395">MSKLYPAQFKEMTSKISGTRYRVFLRDMPEISGGQNESFIDAVSTAIDALDKYIASGQKLPEPSEPKHGDIMIAINKEVTTNGND</sequence>
<evidence type="ECO:0000313" key="2">
    <source>
        <dbReference type="Proteomes" id="UP000471465"/>
    </source>
</evidence>